<dbReference type="PANTHER" id="PTHR45664">
    <property type="entry name" value="PROTEIN ZERKNUELLT 1-RELATED"/>
    <property type="match status" value="1"/>
</dbReference>
<evidence type="ECO:0000256" key="2">
    <source>
        <dbReference type="ARBA" id="ARBA00023155"/>
    </source>
</evidence>
<dbReference type="InterPro" id="IPR009057">
    <property type="entry name" value="Homeodomain-like_sf"/>
</dbReference>
<dbReference type="InterPro" id="IPR001356">
    <property type="entry name" value="HD"/>
</dbReference>
<feature type="domain" description="Homeobox" evidence="9">
    <location>
        <begin position="119"/>
        <end position="179"/>
    </location>
</feature>
<dbReference type="Gene3D" id="1.10.10.60">
    <property type="entry name" value="Homeodomain-like"/>
    <property type="match status" value="1"/>
</dbReference>
<comment type="subcellular location">
    <subcellularLocation>
        <location evidence="6 7">Nucleus</location>
    </subcellularLocation>
</comment>
<feature type="region of interest" description="Disordered" evidence="8">
    <location>
        <begin position="183"/>
        <end position="202"/>
    </location>
</feature>
<comment type="caution">
    <text evidence="10">The sequence shown here is derived from an EMBL/GenBank/DDBJ whole genome shotgun (WGS) entry which is preliminary data.</text>
</comment>
<dbReference type="PANTHER" id="PTHR45664:SF12">
    <property type="entry name" value="PANCREAS_DUODENUM HOMEOBOX PROTEIN 1"/>
    <property type="match status" value="1"/>
</dbReference>
<feature type="compositionally biased region" description="Polar residues" evidence="8">
    <location>
        <begin position="189"/>
        <end position="202"/>
    </location>
</feature>
<dbReference type="PROSITE" id="PS00027">
    <property type="entry name" value="HOMEOBOX_1"/>
    <property type="match status" value="1"/>
</dbReference>
<evidence type="ECO:0000313" key="11">
    <source>
        <dbReference type="Proteomes" id="UP001066276"/>
    </source>
</evidence>
<keyword evidence="11" id="KW-1185">Reference proteome</keyword>
<accession>A0AAV7WR27</accession>
<dbReference type="PRINTS" id="PR00024">
    <property type="entry name" value="HOMEOBOX"/>
</dbReference>
<protein>
    <recommendedName>
        <fullName evidence="5">Pancreas/duodenum homeobox protein 1</fullName>
    </recommendedName>
</protein>
<keyword evidence="3 6" id="KW-0539">Nucleus</keyword>
<reference evidence="10" key="1">
    <citation type="journal article" date="2022" name="bioRxiv">
        <title>Sequencing and chromosome-scale assembly of the giantPleurodeles waltlgenome.</title>
        <authorList>
            <person name="Brown T."/>
            <person name="Elewa A."/>
            <person name="Iarovenko S."/>
            <person name="Subramanian E."/>
            <person name="Araus A.J."/>
            <person name="Petzold A."/>
            <person name="Susuki M."/>
            <person name="Suzuki K.-i.T."/>
            <person name="Hayashi T."/>
            <person name="Toyoda A."/>
            <person name="Oliveira C."/>
            <person name="Osipova E."/>
            <person name="Leigh N.D."/>
            <person name="Simon A."/>
            <person name="Yun M.H."/>
        </authorList>
    </citation>
    <scope>NUCLEOTIDE SEQUENCE</scope>
    <source>
        <strain evidence="10">20211129_DDA</strain>
        <tissue evidence="10">Liver</tissue>
    </source>
</reference>
<keyword evidence="2 6" id="KW-0371">Homeobox</keyword>
<dbReference type="Pfam" id="PF00046">
    <property type="entry name" value="Homeodomain"/>
    <property type="match status" value="1"/>
</dbReference>
<keyword evidence="1 6" id="KW-0238">DNA-binding</keyword>
<dbReference type="CDD" id="cd00086">
    <property type="entry name" value="homeodomain"/>
    <property type="match status" value="1"/>
</dbReference>
<dbReference type="InterPro" id="IPR017970">
    <property type="entry name" value="Homeobox_CS"/>
</dbReference>
<evidence type="ECO:0000313" key="10">
    <source>
        <dbReference type="EMBL" id="KAJ1215117.1"/>
    </source>
</evidence>
<organism evidence="10 11">
    <name type="scientific">Pleurodeles waltl</name>
    <name type="common">Iberian ribbed newt</name>
    <dbReference type="NCBI Taxonomy" id="8319"/>
    <lineage>
        <taxon>Eukaryota</taxon>
        <taxon>Metazoa</taxon>
        <taxon>Chordata</taxon>
        <taxon>Craniata</taxon>
        <taxon>Vertebrata</taxon>
        <taxon>Euteleostomi</taxon>
        <taxon>Amphibia</taxon>
        <taxon>Batrachia</taxon>
        <taxon>Caudata</taxon>
        <taxon>Salamandroidea</taxon>
        <taxon>Salamandridae</taxon>
        <taxon>Pleurodelinae</taxon>
        <taxon>Pleurodeles</taxon>
    </lineage>
</organism>
<comment type="similarity">
    <text evidence="4">Belongs to the Antp homeobox family. IPF1/XlHbox-8 subfamily.</text>
</comment>
<dbReference type="InterPro" id="IPR017995">
    <property type="entry name" value="Homeobox_antennapedia"/>
</dbReference>
<evidence type="ECO:0000256" key="1">
    <source>
        <dbReference type="ARBA" id="ARBA00023125"/>
    </source>
</evidence>
<dbReference type="PROSITE" id="PS50071">
    <property type="entry name" value="HOMEOBOX_2"/>
    <property type="match status" value="1"/>
</dbReference>
<evidence type="ECO:0000259" key="9">
    <source>
        <dbReference type="PROSITE" id="PS50071"/>
    </source>
</evidence>
<evidence type="ECO:0000256" key="7">
    <source>
        <dbReference type="RuleBase" id="RU000682"/>
    </source>
</evidence>
<dbReference type="GO" id="GO:0005634">
    <property type="term" value="C:nucleus"/>
    <property type="evidence" value="ECO:0007669"/>
    <property type="project" value="UniProtKB-SubCell"/>
</dbReference>
<evidence type="ECO:0000256" key="8">
    <source>
        <dbReference type="SAM" id="MobiDB-lite"/>
    </source>
</evidence>
<name>A0AAV7WR27_PLEWA</name>
<dbReference type="GO" id="GO:0045944">
    <property type="term" value="P:positive regulation of transcription by RNA polymerase II"/>
    <property type="evidence" value="ECO:0007669"/>
    <property type="project" value="UniProtKB-ARBA"/>
</dbReference>
<proteinExistence type="inferred from homology"/>
<feature type="DNA-binding region" description="Homeobox" evidence="6">
    <location>
        <begin position="121"/>
        <end position="180"/>
    </location>
</feature>
<dbReference type="InterPro" id="IPR020479">
    <property type="entry name" value="HD_metazoa"/>
</dbReference>
<evidence type="ECO:0000256" key="5">
    <source>
        <dbReference type="ARBA" id="ARBA00040412"/>
    </source>
</evidence>
<gene>
    <name evidence="10" type="ORF">NDU88_002727</name>
</gene>
<evidence type="ECO:0000256" key="4">
    <source>
        <dbReference type="ARBA" id="ARBA00038297"/>
    </source>
</evidence>
<dbReference type="EMBL" id="JANPWB010000001">
    <property type="protein sequence ID" value="KAJ1215117.1"/>
    <property type="molecule type" value="Genomic_DNA"/>
</dbReference>
<evidence type="ECO:0000256" key="6">
    <source>
        <dbReference type="PROSITE-ProRule" id="PRU00108"/>
    </source>
</evidence>
<dbReference type="PRINTS" id="PR00025">
    <property type="entry name" value="ANTENNAPEDIA"/>
</dbReference>
<dbReference type="GO" id="GO:0000981">
    <property type="term" value="F:DNA-binding transcription factor activity, RNA polymerase II-specific"/>
    <property type="evidence" value="ECO:0007669"/>
    <property type="project" value="InterPro"/>
</dbReference>
<dbReference type="SMART" id="SM00389">
    <property type="entry name" value="HOX"/>
    <property type="match status" value="1"/>
</dbReference>
<dbReference type="GO" id="GO:0003309">
    <property type="term" value="P:type B pancreatic cell differentiation"/>
    <property type="evidence" value="ECO:0007669"/>
    <property type="project" value="UniProtKB-ARBA"/>
</dbReference>
<sequence>MEGVGVYFENGYEARIDELGYFRQSPPACLYAQTQPSCGGAPLEAACVRGGTVHGHCELTARAESEASHYLPSGYASYPGTQCSHVTLYPWMRNTKAQQPQRSRCGGQCTGDFYAAHPEYGKRTRTAYSRAQLLELEKEFHFNRYIARPRRVELAAILNLTERHVKIWFQNRRMKWKKDEVQREARLTSAPNKSRTTRGLTP</sequence>
<dbReference type="GO" id="GO:0000978">
    <property type="term" value="F:RNA polymerase II cis-regulatory region sequence-specific DNA binding"/>
    <property type="evidence" value="ECO:0007669"/>
    <property type="project" value="TreeGrafter"/>
</dbReference>
<evidence type="ECO:0000256" key="3">
    <source>
        <dbReference type="ARBA" id="ARBA00023242"/>
    </source>
</evidence>
<dbReference type="FunFam" id="1.10.10.60:FF:000176">
    <property type="entry name" value="pancreas/duodenum homeobox protein 1"/>
    <property type="match status" value="1"/>
</dbReference>
<dbReference type="Proteomes" id="UP001066276">
    <property type="component" value="Chromosome 1_1"/>
</dbReference>
<dbReference type="AlphaFoldDB" id="A0AAV7WR27"/>
<dbReference type="SUPFAM" id="SSF46689">
    <property type="entry name" value="Homeodomain-like"/>
    <property type="match status" value="1"/>
</dbReference>